<dbReference type="Proteomes" id="UP000521872">
    <property type="component" value="Unassembled WGS sequence"/>
</dbReference>
<evidence type="ECO:0000313" key="1">
    <source>
        <dbReference type="EMBL" id="KAF4619385.1"/>
    </source>
</evidence>
<name>A0A8H4QXJ9_9AGAR</name>
<comment type="caution">
    <text evidence="1">The sequence shown here is derived from an EMBL/GenBank/DDBJ whole genome shotgun (WGS) entry which is preliminary data.</text>
</comment>
<reference evidence="1 2" key="1">
    <citation type="submission" date="2019-12" db="EMBL/GenBank/DDBJ databases">
        <authorList>
            <person name="Floudas D."/>
            <person name="Bentzer J."/>
            <person name="Ahren D."/>
            <person name="Johansson T."/>
            <person name="Persson P."/>
            <person name="Tunlid A."/>
        </authorList>
    </citation>
    <scope>NUCLEOTIDE SEQUENCE [LARGE SCALE GENOMIC DNA]</scope>
    <source>
        <strain evidence="1 2">CBS 102.39</strain>
    </source>
</reference>
<organism evidence="1 2">
    <name type="scientific">Agrocybe pediades</name>
    <dbReference type="NCBI Taxonomy" id="84607"/>
    <lineage>
        <taxon>Eukaryota</taxon>
        <taxon>Fungi</taxon>
        <taxon>Dikarya</taxon>
        <taxon>Basidiomycota</taxon>
        <taxon>Agaricomycotina</taxon>
        <taxon>Agaricomycetes</taxon>
        <taxon>Agaricomycetidae</taxon>
        <taxon>Agaricales</taxon>
        <taxon>Agaricineae</taxon>
        <taxon>Strophariaceae</taxon>
        <taxon>Agrocybe</taxon>
    </lineage>
</organism>
<accession>A0A8H4QXJ9</accession>
<evidence type="ECO:0000313" key="2">
    <source>
        <dbReference type="Proteomes" id="UP000521872"/>
    </source>
</evidence>
<dbReference type="EMBL" id="JAACJL010000016">
    <property type="protein sequence ID" value="KAF4619385.1"/>
    <property type="molecule type" value="Genomic_DNA"/>
</dbReference>
<sequence length="284" mass="31273">MASSNVPREDVISLQSHTALPRSPLSSTLSARATALDVCYSVYGEGPMSAEAVDHYYEANACDIHRLSRQLSTIDVPKPLAMICILFRLRPPRSNDALFQGLRVWTDILDVCENESFDGHHKAIVEHTLNILLLPGIHREASTSHRVNSSTDSLINPEDIPTTHPTTFSSPSLPIPGTSLSFPSPLHLKLRIVTRLSFNEQGLVTHHRDIWDVKDVVGLLPGVSLAQWIGTRIAATGLSYISRILSGNRNNAGPLDVEQGDEGLSVKKEKNIATDTTRFMHLDY</sequence>
<protein>
    <submittedName>
        <fullName evidence="1">Uncharacterized protein</fullName>
    </submittedName>
</protein>
<proteinExistence type="predicted"/>
<dbReference type="AlphaFoldDB" id="A0A8H4QXJ9"/>
<keyword evidence="2" id="KW-1185">Reference proteome</keyword>
<gene>
    <name evidence="1" type="ORF">D9613_004928</name>
</gene>